<protein>
    <submittedName>
        <fullName evidence="3">SusD/RagB family nutrient-binding outer membrane lipoprotein</fullName>
    </submittedName>
</protein>
<dbReference type="RefSeq" id="WP_134338097.1">
    <property type="nucleotide sequence ID" value="NZ_BMCZ01000008.1"/>
</dbReference>
<evidence type="ECO:0000313" key="5">
    <source>
        <dbReference type="Proteomes" id="UP000583101"/>
    </source>
</evidence>
<dbReference type="Pfam" id="PF12771">
    <property type="entry name" value="SusD-like_2"/>
    <property type="match status" value="1"/>
</dbReference>
<dbReference type="Proteomes" id="UP000583101">
    <property type="component" value="Unassembled WGS sequence"/>
</dbReference>
<dbReference type="PROSITE" id="PS51257">
    <property type="entry name" value="PROKAR_LIPOPROTEIN"/>
    <property type="match status" value="1"/>
</dbReference>
<reference evidence="3" key="2">
    <citation type="submission" date="2019-03" db="EMBL/GenBank/DDBJ databases">
        <authorList>
            <person name="Yan Y.-Q."/>
            <person name="Du Z.-J."/>
        </authorList>
    </citation>
    <scope>NUCLEOTIDE SEQUENCE</scope>
    <source>
        <strain evidence="3">PP-F2FG21</strain>
    </source>
</reference>
<dbReference type="EMBL" id="SNQG01000008">
    <property type="protein sequence ID" value="TEW63873.1"/>
    <property type="molecule type" value="Genomic_DNA"/>
</dbReference>
<evidence type="ECO:0000256" key="1">
    <source>
        <dbReference type="SAM" id="SignalP"/>
    </source>
</evidence>
<evidence type="ECO:0000313" key="3">
    <source>
        <dbReference type="EMBL" id="TEW63873.1"/>
    </source>
</evidence>
<dbReference type="Gene3D" id="1.25.40.390">
    <property type="match status" value="1"/>
</dbReference>
<dbReference type="InterPro" id="IPR011990">
    <property type="entry name" value="TPR-like_helical_dom_sf"/>
</dbReference>
<keyword evidence="5" id="KW-1185">Reference proteome</keyword>
<sequence>MKKFLNKVLLVFIAGAVMSSCKKITDDINVSPNQPVNLSTGYALTSAIQYLGGTGGGNSTTNINSAAGELYSQYLSETFYNNESRFALAQYDYQGYYTGPLTDLQQIINFNTDEATKNKATTLSFGSNANQIASARILKAFIFLTITDRWGDIPYSEALKGNKNLNAKFDAQKDIYTDLFKELTEAQAQFDGGASLSGDILFGGDNTKWKHWANSLRAVMALRLSKVDPTTGSAEFKKAVADGLMASNDDNATYSYLGEQNNENPYFGNYRSRYDYAVSGIVVDKLQANDDPRLPVYAQPTSTGTFVGLPYGTAGTDLGKYKIGNRDVSEGTFRPGNISQIGIAYSNQSSPATWTSYAQVLFAQAEAAHLGWITGGDAVAATLYNQGITASLTQNGIAGADVATYLAKPGVVFNATTAVEQIITQKWLANYLGNGWESWAEYRRTGFPRLLDPVPTALNADKHIPRRQQYPQTELQLNVQNYNEVVARQGPDVLSTHVWWDK</sequence>
<accession>A0A4Y8A657</accession>
<dbReference type="AlphaFoldDB" id="A0A4Y8A657"/>
<evidence type="ECO:0000313" key="2">
    <source>
        <dbReference type="EMBL" id="MBB3971147.1"/>
    </source>
</evidence>
<organism evidence="3 4">
    <name type="scientific">Mucilaginibacter phyllosphaerae</name>
    <dbReference type="NCBI Taxonomy" id="1812349"/>
    <lineage>
        <taxon>Bacteria</taxon>
        <taxon>Pseudomonadati</taxon>
        <taxon>Bacteroidota</taxon>
        <taxon>Sphingobacteriia</taxon>
        <taxon>Sphingobacteriales</taxon>
        <taxon>Sphingobacteriaceae</taxon>
        <taxon>Mucilaginibacter</taxon>
    </lineage>
</organism>
<reference evidence="3 4" key="1">
    <citation type="journal article" date="2016" name="Int. J. Syst. Evol. Microbiol.">
        <title>Proposal of Mucilaginibacter phyllosphaerae sp. nov. isolated from the phyllosphere of Galium album.</title>
        <authorList>
            <person name="Aydogan E.L."/>
            <person name="Busse H.J."/>
            <person name="Moser G."/>
            <person name="Muller C."/>
            <person name="Kampfer P."/>
            <person name="Glaeser S.P."/>
        </authorList>
    </citation>
    <scope>NUCLEOTIDE SEQUENCE [LARGE SCALE GENOMIC DNA]</scope>
    <source>
        <strain evidence="3 4">PP-F2FG21</strain>
    </source>
</reference>
<feature type="chain" id="PRO_5044616284" evidence="1">
    <location>
        <begin position="20"/>
        <end position="502"/>
    </location>
</feature>
<dbReference type="InterPro" id="IPR041662">
    <property type="entry name" value="SusD-like_2"/>
</dbReference>
<reference evidence="2 5" key="3">
    <citation type="submission" date="2020-08" db="EMBL/GenBank/DDBJ databases">
        <title>Genomic Encyclopedia of Type Strains, Phase IV (KMG-IV): sequencing the most valuable type-strain genomes for metagenomic binning, comparative biology and taxonomic classification.</title>
        <authorList>
            <person name="Goeker M."/>
        </authorList>
    </citation>
    <scope>NUCLEOTIDE SEQUENCE [LARGE SCALE GENOMIC DNA]</scope>
    <source>
        <strain evidence="2 5">DSM 100995</strain>
    </source>
</reference>
<name>A0A4Y8A657_9SPHI</name>
<keyword evidence="1" id="KW-0732">Signal</keyword>
<evidence type="ECO:0000313" key="4">
    <source>
        <dbReference type="Proteomes" id="UP000297248"/>
    </source>
</evidence>
<feature type="signal peptide" evidence="1">
    <location>
        <begin position="1"/>
        <end position="19"/>
    </location>
</feature>
<proteinExistence type="predicted"/>
<dbReference type="SUPFAM" id="SSF48452">
    <property type="entry name" value="TPR-like"/>
    <property type="match status" value="1"/>
</dbReference>
<dbReference type="Proteomes" id="UP000297248">
    <property type="component" value="Unassembled WGS sequence"/>
</dbReference>
<keyword evidence="3" id="KW-0449">Lipoprotein</keyword>
<comment type="caution">
    <text evidence="3">The sequence shown here is derived from an EMBL/GenBank/DDBJ whole genome shotgun (WGS) entry which is preliminary data.</text>
</comment>
<gene>
    <name evidence="3" type="ORF">E2R65_19135</name>
    <name evidence="2" type="ORF">GGR35_003774</name>
</gene>
<dbReference type="OrthoDB" id="9766256at2"/>
<dbReference type="EMBL" id="JACIEG010000008">
    <property type="protein sequence ID" value="MBB3971147.1"/>
    <property type="molecule type" value="Genomic_DNA"/>
</dbReference>